<gene>
    <name evidence="2" type="ORF">N7505_000645</name>
</gene>
<proteinExistence type="predicted"/>
<dbReference type="InterPro" id="IPR019410">
    <property type="entry name" value="Methyltransf_16"/>
</dbReference>
<evidence type="ECO:0000313" key="3">
    <source>
        <dbReference type="Proteomes" id="UP001220256"/>
    </source>
</evidence>
<name>A0ABQ8WVJ6_PENCH</name>
<reference evidence="2 3" key="1">
    <citation type="journal article" date="2023" name="IMA Fungus">
        <title>Comparative genomic study of the Penicillium genus elucidates a diverse pangenome and 15 lateral gene transfer events.</title>
        <authorList>
            <person name="Petersen C."/>
            <person name="Sorensen T."/>
            <person name="Nielsen M.R."/>
            <person name="Sondergaard T.E."/>
            <person name="Sorensen J.L."/>
            <person name="Fitzpatrick D.A."/>
            <person name="Frisvad J.C."/>
            <person name="Nielsen K.L."/>
        </authorList>
    </citation>
    <scope>NUCLEOTIDE SEQUENCE [LARGE SCALE GENOMIC DNA]</scope>
    <source>
        <strain evidence="2 3">IBT 3361</strain>
    </source>
</reference>
<evidence type="ECO:0000313" key="2">
    <source>
        <dbReference type="EMBL" id="KAJ5282665.1"/>
    </source>
</evidence>
<dbReference type="Proteomes" id="UP001220256">
    <property type="component" value="Unassembled WGS sequence"/>
</dbReference>
<evidence type="ECO:0000256" key="1">
    <source>
        <dbReference type="SAM" id="MobiDB-lite"/>
    </source>
</evidence>
<comment type="caution">
    <text evidence="2">The sequence shown here is derived from an EMBL/GenBank/DDBJ whole genome shotgun (WGS) entry which is preliminary data.</text>
</comment>
<sequence>MDQIIDLLSQEEVIDVDEESFLLFAQDIPSNNLGMLNPRAPSVEISINGNEYTVHQSPSLLSSHRAGEPQAPVSTEYGLRYTYDKGARMICTSSFMICPRNPQRHKPKHGHLRRSFTRVRSAQTRPEGRGVESSYPLFFLWKITPLFAEWITNPANPLWTKAILSQTSTVVELGTGISALVALALAPSVRHYIATDQEYVRKLFRTNLDANASFSVSSSNGKAKGRSKGSKSSKSKPSSTAKSVDNISFTTLDWETDQAASLKECMDPDEAHGRDGEEEEEEDKGFDLLLSCDCIYNEALVAPFVRTCAEICRLRPAYVAGSEEPRSHRRPTVCIIAQQQRSPDVFETWLREAMREFRVWRLRDDVLGEGLKSGSGYLETTTTKHTDHRRSLPISSALEAYIVMTATTRILTRRARRDSYQSFHPPISSRKHGPITMIQVHNVC</sequence>
<evidence type="ECO:0008006" key="4">
    <source>
        <dbReference type="Google" id="ProtNLM"/>
    </source>
</evidence>
<feature type="region of interest" description="Disordered" evidence="1">
    <location>
        <begin position="214"/>
        <end position="242"/>
    </location>
</feature>
<dbReference type="InterPro" id="IPR029063">
    <property type="entry name" value="SAM-dependent_MTases_sf"/>
</dbReference>
<dbReference type="Gene3D" id="3.40.50.150">
    <property type="entry name" value="Vaccinia Virus protein VP39"/>
    <property type="match status" value="1"/>
</dbReference>
<protein>
    <recommendedName>
        <fullName evidence="4">Diaminohydroxyphosphoribosylamino-pyrimidine deaminase</fullName>
    </recommendedName>
</protein>
<keyword evidence="3" id="KW-1185">Reference proteome</keyword>
<accession>A0ABQ8WVJ6</accession>
<dbReference type="PANTHER" id="PTHR14614">
    <property type="entry name" value="HEPATOCELLULAR CARCINOMA-ASSOCIATED ANTIGEN"/>
    <property type="match status" value="1"/>
</dbReference>
<feature type="compositionally biased region" description="Basic residues" evidence="1">
    <location>
        <begin position="223"/>
        <end position="234"/>
    </location>
</feature>
<organism evidence="2 3">
    <name type="scientific">Penicillium chrysogenum</name>
    <name type="common">Penicillium notatum</name>
    <dbReference type="NCBI Taxonomy" id="5076"/>
    <lineage>
        <taxon>Eukaryota</taxon>
        <taxon>Fungi</taxon>
        <taxon>Dikarya</taxon>
        <taxon>Ascomycota</taxon>
        <taxon>Pezizomycotina</taxon>
        <taxon>Eurotiomycetes</taxon>
        <taxon>Eurotiomycetidae</taxon>
        <taxon>Eurotiales</taxon>
        <taxon>Aspergillaceae</taxon>
        <taxon>Penicillium</taxon>
        <taxon>Penicillium chrysogenum species complex</taxon>
    </lineage>
</organism>
<dbReference type="PANTHER" id="PTHR14614:SF109">
    <property type="entry name" value="RIBOSOMAL LYSINE N-METHYLTRANSFERASE 5"/>
    <property type="match status" value="1"/>
</dbReference>
<dbReference type="EMBL" id="JAPVEB010000001">
    <property type="protein sequence ID" value="KAJ5282665.1"/>
    <property type="molecule type" value="Genomic_DNA"/>
</dbReference>